<evidence type="ECO:0000259" key="1">
    <source>
        <dbReference type="Pfam" id="PF09588"/>
    </source>
</evidence>
<organism evidence="3 4">
    <name type="scientific">Psylliodes chrysocephalus</name>
    <dbReference type="NCBI Taxonomy" id="3402493"/>
    <lineage>
        <taxon>Eukaryota</taxon>
        <taxon>Metazoa</taxon>
        <taxon>Ecdysozoa</taxon>
        <taxon>Arthropoda</taxon>
        <taxon>Hexapoda</taxon>
        <taxon>Insecta</taxon>
        <taxon>Pterygota</taxon>
        <taxon>Neoptera</taxon>
        <taxon>Endopterygota</taxon>
        <taxon>Coleoptera</taxon>
        <taxon>Polyphaga</taxon>
        <taxon>Cucujiformia</taxon>
        <taxon>Chrysomeloidea</taxon>
        <taxon>Chrysomelidae</taxon>
        <taxon>Galerucinae</taxon>
        <taxon>Alticini</taxon>
        <taxon>Psylliodes</taxon>
    </lineage>
</organism>
<evidence type="ECO:0000259" key="2">
    <source>
        <dbReference type="Pfam" id="PF20700"/>
    </source>
</evidence>
<dbReference type="Pfam" id="PF09588">
    <property type="entry name" value="YqaJ"/>
    <property type="match status" value="1"/>
</dbReference>
<name>A0A9P0GIR3_9CUCU</name>
<dbReference type="Proteomes" id="UP001153636">
    <property type="component" value="Chromosome 5"/>
</dbReference>
<dbReference type="SUPFAM" id="SSF52980">
    <property type="entry name" value="Restriction endonuclease-like"/>
    <property type="match status" value="1"/>
</dbReference>
<protein>
    <recommendedName>
        <fullName evidence="5">YqaJ viral recombinase domain-containing protein</fullName>
    </recommendedName>
</protein>
<dbReference type="CDD" id="cd22343">
    <property type="entry name" value="PDDEXK_lambda_exonuclease-like"/>
    <property type="match status" value="1"/>
</dbReference>
<dbReference type="PANTHER" id="PTHR46609:SF8">
    <property type="entry name" value="YQAJ VIRAL RECOMBINASE DOMAIN-CONTAINING PROTEIN"/>
    <property type="match status" value="1"/>
</dbReference>
<dbReference type="InterPro" id="IPR051703">
    <property type="entry name" value="NF-kappa-B_Signaling_Reg"/>
</dbReference>
<keyword evidence="4" id="KW-1185">Reference proteome</keyword>
<dbReference type="GO" id="GO:0006281">
    <property type="term" value="P:DNA repair"/>
    <property type="evidence" value="ECO:0007669"/>
    <property type="project" value="UniProtKB-ARBA"/>
</dbReference>
<gene>
    <name evidence="3" type="ORF">PSYICH_LOCUS11469</name>
</gene>
<proteinExistence type="predicted"/>
<dbReference type="AlphaFoldDB" id="A0A9P0GIR3"/>
<reference evidence="3" key="1">
    <citation type="submission" date="2022-01" db="EMBL/GenBank/DDBJ databases">
        <authorList>
            <person name="King R."/>
        </authorList>
    </citation>
    <scope>NUCLEOTIDE SEQUENCE</scope>
</reference>
<evidence type="ECO:0000313" key="3">
    <source>
        <dbReference type="EMBL" id="CAH1110752.1"/>
    </source>
</evidence>
<feature type="domain" description="YqaJ viral recombinase" evidence="1">
    <location>
        <begin position="676"/>
        <end position="783"/>
    </location>
</feature>
<accession>A0A9P0GIR3</accession>
<evidence type="ECO:0000313" key="4">
    <source>
        <dbReference type="Proteomes" id="UP001153636"/>
    </source>
</evidence>
<dbReference type="InterPro" id="IPR011604">
    <property type="entry name" value="PDDEXK-like_dom_sf"/>
</dbReference>
<dbReference type="InterPro" id="IPR049012">
    <property type="entry name" value="Mutator_transp_dom"/>
</dbReference>
<dbReference type="EMBL" id="OV651817">
    <property type="protein sequence ID" value="CAH1110752.1"/>
    <property type="molecule type" value="Genomic_DNA"/>
</dbReference>
<sequence length="888" mass="100315">MPPKLKNKRGWNFIRSVASTLNLPDCEKISPDTKSLASTLNLPDDCEKISSDTKSLASTLDLPDDCEKISSDTKSLASTLNLPDDCEKISSDTKKINIAFSCNTPRKRRDSSDTDDSLPDLEIERVRLAGSYDPNLKNISGRRIVNISHFVAQVRSLESHECHVKKTGYLAYDREVHVGLNSKLFFKCLACGLQKSITTNNEQTDGNINLLATWGTLSTGKGHYSLEESLSLLNIRPLDLKTFQKYQNEIGDSWFDCLTDSIQDAGKEEYQWAVETKNILNDKKIGQCCVIVDGGWSHRSYGHKYTSNSGVACIIGAHTKKLLFVGIRNKYCCICAIAQRKHLKAPTHTCYKNWSGSSPAMEADIIVEGFLKSEKMHNLQYTTFIGDGDSSVHTKILENVPYSRKIKKIECANHLTKNLTKHLHELAKESALNRKILSSSRISFIGKSCRKLISLHARKPNSSVQELQSDLRNVTDHVFGEHTNCRTEFCIKSGETNSENIFRKAPTETRLRILRIVGNFSAKSESLITDSTSNKAEQFMRQVAKFNSAKQTFYGRRNSFNIRCYGAALAYQFGPSCFLKVYRKKFGKTPSVTLKRLVQKRLKVRDINRPKRRLFKNCTKISNSKLTDYGLQCQKPDLPNIEIQALIKQQIQALQVTPETAVEIEKSTRGQTENPKWFEERQSRLTASTFGEICKRRINHGKLVHSILYKPLPRLKALEYGKINESVAIEAYVRQTKNSVIQCGFFVCVDKGFGFFGASPDGLVNDDKIIEVKCPYSAREYTPLDAANQLKNVYCNVNKDGKTPWIINETELENVILQEELLGLSINEELKVTFKRGYQKIWLQAEISEKYPGLWGIVQKHLIVFPSSYLVKKSVSAVTNLLKKKGAD</sequence>
<dbReference type="Gene3D" id="3.90.320.10">
    <property type="match status" value="1"/>
</dbReference>
<dbReference type="PANTHER" id="PTHR46609">
    <property type="entry name" value="EXONUCLEASE, PHAGE-TYPE/RECB, C-TERMINAL DOMAIN-CONTAINING PROTEIN"/>
    <property type="match status" value="1"/>
</dbReference>
<feature type="domain" description="Mutator-like transposase" evidence="2">
    <location>
        <begin position="141"/>
        <end position="490"/>
    </location>
</feature>
<dbReference type="Pfam" id="PF20700">
    <property type="entry name" value="Mutator"/>
    <property type="match status" value="1"/>
</dbReference>
<dbReference type="InterPro" id="IPR011335">
    <property type="entry name" value="Restrct_endonuc-II-like"/>
</dbReference>
<dbReference type="InterPro" id="IPR019080">
    <property type="entry name" value="YqaJ_viral_recombinase"/>
</dbReference>
<dbReference type="OrthoDB" id="8195370at2759"/>
<evidence type="ECO:0008006" key="5">
    <source>
        <dbReference type="Google" id="ProtNLM"/>
    </source>
</evidence>